<comment type="caution">
    <text evidence="3">The sequence shown here is derived from an EMBL/GenBank/DDBJ whole genome shotgun (WGS) entry which is preliminary data.</text>
</comment>
<name>A0A2V0P4E6_9CHLO</name>
<dbReference type="EMBL" id="BDRX01000029">
    <property type="protein sequence ID" value="GBF92067.1"/>
    <property type="molecule type" value="Genomic_DNA"/>
</dbReference>
<evidence type="ECO:0000313" key="4">
    <source>
        <dbReference type="Proteomes" id="UP000247498"/>
    </source>
</evidence>
<keyword evidence="1" id="KW-0175">Coiled coil</keyword>
<dbReference type="AlphaFoldDB" id="A0A2V0P4E6"/>
<sequence length="243" mass="24857">MPVSPSARRAPAAASVAPRTPPRGGGHTPIGVDLSAIGWNLEASELVKELTATQQEVAALLIGQAEQEQELSGLREACSSELEELEEQTWRLQLFAELEKMKGLITQLEPIEDDATPPPDDGEGPMGEGAPASAAGGARPAPPLAVPSLAADGGGARDGDDGAGDREDEETAARALAGIDDELETLTARIRVAREEVTDLLARKWDLEQAVADVYAAELEGDDEGGGGGCDGSGSDAGAAGGD</sequence>
<feature type="compositionally biased region" description="Low complexity" evidence="2">
    <location>
        <begin position="233"/>
        <end position="243"/>
    </location>
</feature>
<feature type="region of interest" description="Disordered" evidence="2">
    <location>
        <begin position="1"/>
        <end position="29"/>
    </location>
</feature>
<feature type="compositionally biased region" description="Low complexity" evidence="2">
    <location>
        <begin position="128"/>
        <end position="139"/>
    </location>
</feature>
<feature type="coiled-coil region" evidence="1">
    <location>
        <begin position="176"/>
        <end position="203"/>
    </location>
</feature>
<evidence type="ECO:0000256" key="1">
    <source>
        <dbReference type="SAM" id="Coils"/>
    </source>
</evidence>
<dbReference type="InParanoid" id="A0A2V0P4E6"/>
<reference evidence="3 4" key="1">
    <citation type="journal article" date="2018" name="Sci. Rep.">
        <title>Raphidocelis subcapitata (=Pseudokirchneriella subcapitata) provides an insight into genome evolution and environmental adaptations in the Sphaeropleales.</title>
        <authorList>
            <person name="Suzuki S."/>
            <person name="Yamaguchi H."/>
            <person name="Nakajima N."/>
            <person name="Kawachi M."/>
        </authorList>
    </citation>
    <scope>NUCLEOTIDE SEQUENCE [LARGE SCALE GENOMIC DNA]</scope>
    <source>
        <strain evidence="3 4">NIES-35</strain>
    </source>
</reference>
<feature type="region of interest" description="Disordered" evidence="2">
    <location>
        <begin position="108"/>
        <end position="170"/>
    </location>
</feature>
<proteinExistence type="predicted"/>
<evidence type="ECO:0000256" key="2">
    <source>
        <dbReference type="SAM" id="MobiDB-lite"/>
    </source>
</evidence>
<feature type="compositionally biased region" description="Basic and acidic residues" evidence="2">
    <location>
        <begin position="155"/>
        <end position="165"/>
    </location>
</feature>
<feature type="region of interest" description="Disordered" evidence="2">
    <location>
        <begin position="220"/>
        <end position="243"/>
    </location>
</feature>
<feature type="compositionally biased region" description="Acidic residues" evidence="2">
    <location>
        <begin position="110"/>
        <end position="123"/>
    </location>
</feature>
<accession>A0A2V0P4E6</accession>
<dbReference type="OrthoDB" id="549228at2759"/>
<protein>
    <submittedName>
        <fullName evidence="3">Uncharacterized protein</fullName>
    </submittedName>
</protein>
<gene>
    <name evidence="3" type="ORF">Rsub_04414</name>
</gene>
<keyword evidence="4" id="KW-1185">Reference proteome</keyword>
<organism evidence="3 4">
    <name type="scientific">Raphidocelis subcapitata</name>
    <dbReference type="NCBI Taxonomy" id="307507"/>
    <lineage>
        <taxon>Eukaryota</taxon>
        <taxon>Viridiplantae</taxon>
        <taxon>Chlorophyta</taxon>
        <taxon>core chlorophytes</taxon>
        <taxon>Chlorophyceae</taxon>
        <taxon>CS clade</taxon>
        <taxon>Sphaeropleales</taxon>
        <taxon>Selenastraceae</taxon>
        <taxon>Raphidocelis</taxon>
    </lineage>
</organism>
<feature type="compositionally biased region" description="Low complexity" evidence="2">
    <location>
        <begin position="1"/>
        <end position="18"/>
    </location>
</feature>
<evidence type="ECO:0000313" key="3">
    <source>
        <dbReference type="EMBL" id="GBF92067.1"/>
    </source>
</evidence>
<dbReference type="Proteomes" id="UP000247498">
    <property type="component" value="Unassembled WGS sequence"/>
</dbReference>